<gene>
    <name evidence="3" type="primary">LOC116540317</name>
</gene>
<feature type="compositionally biased region" description="Low complexity" evidence="1">
    <location>
        <begin position="153"/>
        <end position="164"/>
    </location>
</feature>
<keyword evidence="2" id="KW-1185">Reference proteome</keyword>
<feature type="region of interest" description="Disordered" evidence="1">
    <location>
        <begin position="153"/>
        <end position="200"/>
    </location>
</feature>
<dbReference type="GeneID" id="116540317"/>
<proteinExistence type="predicted"/>
<dbReference type="RefSeq" id="XP_032119692.1">
    <property type="nucleotide sequence ID" value="XM_032263801.1"/>
</dbReference>
<name>A0A6J3GQC8_SAPAP</name>
<dbReference type="Proteomes" id="UP000504640">
    <property type="component" value="Unplaced"/>
</dbReference>
<organism evidence="2 3">
    <name type="scientific">Sapajus apella</name>
    <name type="common">Brown-capped capuchin</name>
    <name type="synonym">Cebus apella</name>
    <dbReference type="NCBI Taxonomy" id="9515"/>
    <lineage>
        <taxon>Eukaryota</taxon>
        <taxon>Metazoa</taxon>
        <taxon>Chordata</taxon>
        <taxon>Craniata</taxon>
        <taxon>Vertebrata</taxon>
        <taxon>Euteleostomi</taxon>
        <taxon>Mammalia</taxon>
        <taxon>Eutheria</taxon>
        <taxon>Euarchontoglires</taxon>
        <taxon>Primates</taxon>
        <taxon>Haplorrhini</taxon>
        <taxon>Platyrrhini</taxon>
        <taxon>Cebidae</taxon>
        <taxon>Cebinae</taxon>
        <taxon>Sapajus</taxon>
    </lineage>
</organism>
<feature type="compositionally biased region" description="Polar residues" evidence="1">
    <location>
        <begin position="266"/>
        <end position="276"/>
    </location>
</feature>
<sequence>MMTESKSLKSNPRPTAFLQDLRLILRSGSPPTPPAFRSGSLRSAKGAGSWGSLAHQSSRSCRRGAPRPREPLRGFPSAARLCSLSPPPPPAARPRSPPPAPPAGARTPGLRHVGAREVAAAAAAAGARARAGARVLAGEIALHAAGAAAAFRSASGPRRALRAGEAAEGRRTRTGGGARRAGASWAVSTRDPQPGGSSPALSRALCSSRYWGLQAARCRCASSRRRPAETFRSRLARTGPCSAGKSLVYPEGRTLPPEPERAGSPKSASSASNFPVSPSPCRSLRQTWERCAPSRAARPLPTRHPWDRLLSAARLGVRSLRRVAQERSKTARRFADSASTGRLGGCWIAFIPRDLDETSILRDLEKALLEPV</sequence>
<reference evidence="3" key="1">
    <citation type="submission" date="2025-08" db="UniProtKB">
        <authorList>
            <consortium name="RefSeq"/>
        </authorList>
    </citation>
    <scope>IDENTIFICATION</scope>
    <source>
        <tissue evidence="3">Blood</tissue>
    </source>
</reference>
<evidence type="ECO:0000313" key="3">
    <source>
        <dbReference type="RefSeq" id="XP_032119692.1"/>
    </source>
</evidence>
<evidence type="ECO:0000256" key="1">
    <source>
        <dbReference type="SAM" id="MobiDB-lite"/>
    </source>
</evidence>
<protein>
    <submittedName>
        <fullName evidence="3">Dapper homolog 3-like</fullName>
    </submittedName>
</protein>
<dbReference type="AlphaFoldDB" id="A0A6J3GQC8"/>
<accession>A0A6J3GQC8</accession>
<feature type="region of interest" description="Disordered" evidence="1">
    <location>
        <begin position="22"/>
        <end position="109"/>
    </location>
</feature>
<feature type="compositionally biased region" description="Pro residues" evidence="1">
    <location>
        <begin position="85"/>
        <end position="102"/>
    </location>
</feature>
<evidence type="ECO:0000313" key="2">
    <source>
        <dbReference type="Proteomes" id="UP000504640"/>
    </source>
</evidence>
<feature type="region of interest" description="Disordered" evidence="1">
    <location>
        <begin position="242"/>
        <end position="280"/>
    </location>
</feature>
<feature type="compositionally biased region" description="Polar residues" evidence="1">
    <location>
        <begin position="186"/>
        <end position="200"/>
    </location>
</feature>